<dbReference type="RefSeq" id="WP_188998306.1">
    <property type="nucleotide sequence ID" value="NZ_BMOU01000004.1"/>
</dbReference>
<name>A0A830GM99_9EURY</name>
<reference evidence="2" key="1">
    <citation type="journal article" date="2014" name="Int. J. Syst. Evol. Microbiol.">
        <title>Complete genome sequence of Corynebacterium casei LMG S-19264T (=DSM 44701T), isolated from a smear-ripened cheese.</title>
        <authorList>
            <consortium name="US DOE Joint Genome Institute (JGI-PGF)"/>
            <person name="Walter F."/>
            <person name="Albersmeier A."/>
            <person name="Kalinowski J."/>
            <person name="Ruckert C."/>
        </authorList>
    </citation>
    <scope>NUCLEOTIDE SEQUENCE</scope>
    <source>
        <strain evidence="2">JCM 17820</strain>
    </source>
</reference>
<proteinExistence type="predicted"/>
<comment type="caution">
    <text evidence="2">The sequence shown here is derived from an EMBL/GenBank/DDBJ whole genome shotgun (WGS) entry which is preliminary data.</text>
</comment>
<sequence>MKSKLPAVHLTFSELEEIEEILVSQTTQPRLTVSVKLDPVAEISAHSIRQFSQEDIDSFGVGYSIEVSGDEGTIKISGAARPYESHQMHSIGDSIWVNEIETQVLEYFDERKTNLGRIRTYIADEGATTLSIFLALLVGYQIVSVTPGKIIHYYPTVQDSVVFILLLSTYLSVRFRDWIFPYIRISGVESVSPFKRLKEIFYASVFVTALLILVRSIIGPGPTIVF</sequence>
<protein>
    <submittedName>
        <fullName evidence="2">Uncharacterized protein</fullName>
    </submittedName>
</protein>
<evidence type="ECO:0000313" key="3">
    <source>
        <dbReference type="Proteomes" id="UP000605784"/>
    </source>
</evidence>
<keyword evidence="1" id="KW-0812">Transmembrane</keyword>
<organism evidence="2 3">
    <name type="scientific">Haloarcula pellucida</name>
    <dbReference type="NCBI Taxonomy" id="1427151"/>
    <lineage>
        <taxon>Archaea</taxon>
        <taxon>Methanobacteriati</taxon>
        <taxon>Methanobacteriota</taxon>
        <taxon>Stenosarchaea group</taxon>
        <taxon>Halobacteria</taxon>
        <taxon>Halobacteriales</taxon>
        <taxon>Haloarculaceae</taxon>
        <taxon>Haloarcula</taxon>
    </lineage>
</organism>
<dbReference type="AlphaFoldDB" id="A0A830GM99"/>
<keyword evidence="1" id="KW-0472">Membrane</keyword>
<dbReference type="EMBL" id="BMOU01000004">
    <property type="protein sequence ID" value="GGN96731.1"/>
    <property type="molecule type" value="Genomic_DNA"/>
</dbReference>
<keyword evidence="1" id="KW-1133">Transmembrane helix</keyword>
<feature type="transmembrane region" description="Helical" evidence="1">
    <location>
        <begin position="200"/>
        <end position="218"/>
    </location>
</feature>
<reference evidence="2" key="2">
    <citation type="submission" date="2020-09" db="EMBL/GenBank/DDBJ databases">
        <authorList>
            <person name="Sun Q."/>
            <person name="Ohkuma M."/>
        </authorList>
    </citation>
    <scope>NUCLEOTIDE SEQUENCE</scope>
    <source>
        <strain evidence="2">JCM 17820</strain>
    </source>
</reference>
<accession>A0A830GM99</accession>
<keyword evidence="3" id="KW-1185">Reference proteome</keyword>
<evidence type="ECO:0000256" key="1">
    <source>
        <dbReference type="SAM" id="Phobius"/>
    </source>
</evidence>
<dbReference type="Proteomes" id="UP000605784">
    <property type="component" value="Unassembled WGS sequence"/>
</dbReference>
<feature type="transmembrane region" description="Helical" evidence="1">
    <location>
        <begin position="160"/>
        <end position="179"/>
    </location>
</feature>
<feature type="transmembrane region" description="Helical" evidence="1">
    <location>
        <begin position="121"/>
        <end position="140"/>
    </location>
</feature>
<gene>
    <name evidence="2" type="ORF">GCM10009030_25350</name>
</gene>
<evidence type="ECO:0000313" key="2">
    <source>
        <dbReference type="EMBL" id="GGN96731.1"/>
    </source>
</evidence>